<proteinExistence type="predicted"/>
<protein>
    <submittedName>
        <fullName evidence="3">Uncharacterized protein</fullName>
    </submittedName>
</protein>
<feature type="compositionally biased region" description="Basic residues" evidence="1">
    <location>
        <begin position="71"/>
        <end position="83"/>
    </location>
</feature>
<dbReference type="OrthoDB" id="10432341at2759"/>
<name>A0A9P7BPL6_RHIOR</name>
<dbReference type="AlphaFoldDB" id="A0A9P7BPL6"/>
<evidence type="ECO:0000313" key="3">
    <source>
        <dbReference type="EMBL" id="KAG1304528.1"/>
    </source>
</evidence>
<sequence length="117" mass="13574">MKFLLVLCCLTTLTLAIVPATDPVTKTGPIPYDFGGIELRETNPLHDGLDYLMEQKREAIEEQVKAARKAAAKRKKEAAKRRQRELERERRQRELERERRLLVVPVNGDEKKDSFIE</sequence>
<gene>
    <name evidence="3" type="ORF">G6F64_009137</name>
</gene>
<feature type="chain" id="PRO_5040134001" evidence="2">
    <location>
        <begin position="17"/>
        <end position="117"/>
    </location>
</feature>
<dbReference type="Proteomes" id="UP000716291">
    <property type="component" value="Unassembled WGS sequence"/>
</dbReference>
<keyword evidence="2" id="KW-0732">Signal</keyword>
<evidence type="ECO:0000313" key="4">
    <source>
        <dbReference type="Proteomes" id="UP000716291"/>
    </source>
</evidence>
<accession>A0A9P7BPL6</accession>
<evidence type="ECO:0000256" key="1">
    <source>
        <dbReference type="SAM" id="MobiDB-lite"/>
    </source>
</evidence>
<feature type="signal peptide" evidence="2">
    <location>
        <begin position="1"/>
        <end position="16"/>
    </location>
</feature>
<dbReference type="EMBL" id="JAANQT010001611">
    <property type="protein sequence ID" value="KAG1304528.1"/>
    <property type="molecule type" value="Genomic_DNA"/>
</dbReference>
<evidence type="ECO:0000256" key="2">
    <source>
        <dbReference type="SAM" id="SignalP"/>
    </source>
</evidence>
<comment type="caution">
    <text evidence="3">The sequence shown here is derived from an EMBL/GenBank/DDBJ whole genome shotgun (WGS) entry which is preliminary data.</text>
</comment>
<feature type="region of interest" description="Disordered" evidence="1">
    <location>
        <begin position="71"/>
        <end position="91"/>
    </location>
</feature>
<organism evidence="3 4">
    <name type="scientific">Rhizopus oryzae</name>
    <name type="common">Mucormycosis agent</name>
    <name type="synonym">Rhizopus arrhizus var. delemar</name>
    <dbReference type="NCBI Taxonomy" id="64495"/>
    <lineage>
        <taxon>Eukaryota</taxon>
        <taxon>Fungi</taxon>
        <taxon>Fungi incertae sedis</taxon>
        <taxon>Mucoromycota</taxon>
        <taxon>Mucoromycotina</taxon>
        <taxon>Mucoromycetes</taxon>
        <taxon>Mucorales</taxon>
        <taxon>Mucorineae</taxon>
        <taxon>Rhizopodaceae</taxon>
        <taxon>Rhizopus</taxon>
    </lineage>
</organism>
<reference evidence="3" key="1">
    <citation type="journal article" date="2020" name="Microb. Genom.">
        <title>Genetic diversity of clinical and environmental Mucorales isolates obtained from an investigation of mucormycosis cases among solid organ transplant recipients.</title>
        <authorList>
            <person name="Nguyen M.H."/>
            <person name="Kaul D."/>
            <person name="Muto C."/>
            <person name="Cheng S.J."/>
            <person name="Richter R.A."/>
            <person name="Bruno V.M."/>
            <person name="Liu G."/>
            <person name="Beyhan S."/>
            <person name="Sundermann A.J."/>
            <person name="Mounaud S."/>
            <person name="Pasculle A.W."/>
            <person name="Nierman W.C."/>
            <person name="Driscoll E."/>
            <person name="Cumbie R."/>
            <person name="Clancy C.J."/>
            <person name="Dupont C.L."/>
        </authorList>
    </citation>
    <scope>NUCLEOTIDE SEQUENCE</scope>
    <source>
        <strain evidence="3">GL11</strain>
    </source>
</reference>
<keyword evidence="4" id="KW-1185">Reference proteome</keyword>